<protein>
    <submittedName>
        <fullName evidence="2">Uncharacterized protein</fullName>
    </submittedName>
</protein>
<evidence type="ECO:0000313" key="3">
    <source>
        <dbReference type="Proteomes" id="UP001501000"/>
    </source>
</evidence>
<feature type="region of interest" description="Disordered" evidence="1">
    <location>
        <begin position="1"/>
        <end position="90"/>
    </location>
</feature>
<gene>
    <name evidence="2" type="ORF">GCM10022244_01010</name>
</gene>
<feature type="compositionally biased region" description="Basic and acidic residues" evidence="1">
    <location>
        <begin position="32"/>
        <end position="46"/>
    </location>
</feature>
<reference evidence="3" key="1">
    <citation type="journal article" date="2019" name="Int. J. Syst. Evol. Microbiol.">
        <title>The Global Catalogue of Microorganisms (GCM) 10K type strain sequencing project: providing services to taxonomists for standard genome sequencing and annotation.</title>
        <authorList>
            <consortium name="The Broad Institute Genomics Platform"/>
            <consortium name="The Broad Institute Genome Sequencing Center for Infectious Disease"/>
            <person name="Wu L."/>
            <person name="Ma J."/>
        </authorList>
    </citation>
    <scope>NUCLEOTIDE SEQUENCE [LARGE SCALE GENOMIC DNA]</scope>
    <source>
        <strain evidence="3">JCM 16956</strain>
    </source>
</reference>
<dbReference type="Proteomes" id="UP001501000">
    <property type="component" value="Unassembled WGS sequence"/>
</dbReference>
<dbReference type="RefSeq" id="WP_345277536.1">
    <property type="nucleotide sequence ID" value="NZ_BAABAJ010000001.1"/>
</dbReference>
<comment type="caution">
    <text evidence="2">The sequence shown here is derived from an EMBL/GenBank/DDBJ whole genome shotgun (WGS) entry which is preliminary data.</text>
</comment>
<organism evidence="2 3">
    <name type="scientific">Streptomyces gulbargensis</name>
    <dbReference type="NCBI Taxonomy" id="364901"/>
    <lineage>
        <taxon>Bacteria</taxon>
        <taxon>Bacillati</taxon>
        <taxon>Actinomycetota</taxon>
        <taxon>Actinomycetes</taxon>
        <taxon>Kitasatosporales</taxon>
        <taxon>Streptomycetaceae</taxon>
        <taxon>Streptomyces</taxon>
    </lineage>
</organism>
<keyword evidence="3" id="KW-1185">Reference proteome</keyword>
<proteinExistence type="predicted"/>
<sequence length="90" mass="9148">MQSAPEPELPDPVPADPDAVTPDLPAPGPEAPDIRIAGRDRPRTEDAEGDSGDAAEETAGHDEGQEAAERRDDGTAVAGPGTPAPQEQSG</sequence>
<dbReference type="EMBL" id="BAABAJ010000001">
    <property type="protein sequence ID" value="GAA3894981.1"/>
    <property type="molecule type" value="Genomic_DNA"/>
</dbReference>
<evidence type="ECO:0000313" key="2">
    <source>
        <dbReference type="EMBL" id="GAA3894981.1"/>
    </source>
</evidence>
<accession>A0ABP7L4T6</accession>
<feature type="compositionally biased region" description="Acidic residues" evidence="1">
    <location>
        <begin position="47"/>
        <end position="56"/>
    </location>
</feature>
<name>A0ABP7L4T6_9ACTN</name>
<evidence type="ECO:0000256" key="1">
    <source>
        <dbReference type="SAM" id="MobiDB-lite"/>
    </source>
</evidence>
<feature type="compositionally biased region" description="Basic and acidic residues" evidence="1">
    <location>
        <begin position="58"/>
        <end position="74"/>
    </location>
</feature>